<evidence type="ECO:0000256" key="1">
    <source>
        <dbReference type="SAM" id="SignalP"/>
    </source>
</evidence>
<protein>
    <submittedName>
        <fullName evidence="2">DUF3798 domain-containing protein</fullName>
    </submittedName>
</protein>
<name>A0A9Q7EXY2_9BACT</name>
<dbReference type="Pfam" id="PF12683">
    <property type="entry name" value="DUF3798"/>
    <property type="match status" value="1"/>
</dbReference>
<keyword evidence="1" id="KW-0732">Signal</keyword>
<evidence type="ECO:0000313" key="2">
    <source>
        <dbReference type="EMBL" id="QTX31451.1"/>
    </source>
</evidence>
<accession>A0A9Q7EXY2</accession>
<dbReference type="EMBL" id="CP072943">
    <property type="protein sequence ID" value="QTX31451.1"/>
    <property type="molecule type" value="Genomic_DNA"/>
</dbReference>
<dbReference type="RefSeq" id="WP_274372615.1">
    <property type="nucleotide sequence ID" value="NZ_CP072943.1"/>
</dbReference>
<organism evidence="2 3">
    <name type="scientific">Aminithiophilus ramosus</name>
    <dbReference type="NCBI Taxonomy" id="3029084"/>
    <lineage>
        <taxon>Bacteria</taxon>
        <taxon>Thermotogati</taxon>
        <taxon>Synergistota</taxon>
        <taxon>Synergistia</taxon>
        <taxon>Synergistales</taxon>
        <taxon>Aminithiophilaceae</taxon>
        <taxon>Aminithiophilus</taxon>
    </lineage>
</organism>
<reference evidence="3" key="1">
    <citation type="submission" date="2021-04" db="EMBL/GenBank/DDBJ databases">
        <title>A novel Synergistetes isolate from a pyrite-forming mixed culture.</title>
        <authorList>
            <person name="Bunk B."/>
            <person name="Sproer C."/>
            <person name="Spring S."/>
            <person name="Pester M."/>
        </authorList>
    </citation>
    <scope>NUCLEOTIDE SEQUENCE [LARGE SCALE GENOMIC DNA]</scope>
    <source>
        <strain evidence="3">J.5.4.2-T.3.5.2</strain>
    </source>
</reference>
<feature type="chain" id="PRO_5040315962" evidence="1">
    <location>
        <begin position="24"/>
        <end position="396"/>
    </location>
</feature>
<evidence type="ECO:0000313" key="3">
    <source>
        <dbReference type="Proteomes" id="UP000671879"/>
    </source>
</evidence>
<sequence length="396" mass="43290">MRRIVFLAVAFGVLLSLTGGAFAEAKFHIGICTGTVSQSEDDLRGAEKMIAEYGSVADGGMIQHLTYPDNFMQEMETTISQIVGLADDPLMKAIIVNQAIPGTTEAFRRVKEKRPDILCFAGEAHEDPGVIEAAADLVINADNIARGYLIIAAAKKMGATDFVHISFPRHMSYELLSRRRNIMEEACKDLGLKFHFETAPDPTSDVGVAGAQQFILEKVPAWIGEYGKGTAFFCTNDAHTEPLLKRIAESGGYFVEADLPSPLMGYPGALGIDLSAEHGDFPAILKKVEQAVIDKGGKGRMGTWAYSYGYTNSAGLAEFARRILAGEAKLESFEDLIACFEKYTPGAAWNGSYYVDLNTGVTKKNHILVYQDTYVFGTGYLHMTEVDVPEKYFSVR</sequence>
<dbReference type="InterPro" id="IPR028082">
    <property type="entry name" value="Peripla_BP_I"/>
</dbReference>
<dbReference type="SUPFAM" id="SSF53822">
    <property type="entry name" value="Periplasmic binding protein-like I"/>
    <property type="match status" value="1"/>
</dbReference>
<keyword evidence="3" id="KW-1185">Reference proteome</keyword>
<dbReference type="Proteomes" id="UP000671879">
    <property type="component" value="Chromosome"/>
</dbReference>
<dbReference type="AlphaFoldDB" id="A0A9Q7EXY2"/>
<dbReference type="InterPro" id="IPR024258">
    <property type="entry name" value="DUF3798"/>
</dbReference>
<dbReference type="KEGG" id="aram:KAR29_08720"/>
<feature type="signal peptide" evidence="1">
    <location>
        <begin position="1"/>
        <end position="23"/>
    </location>
</feature>
<dbReference type="Gene3D" id="3.40.50.11390">
    <property type="match status" value="1"/>
</dbReference>
<gene>
    <name evidence="2" type="ORF">KAR29_08720</name>
</gene>
<proteinExistence type="predicted"/>